<comment type="caution">
    <text evidence="1">The sequence shown here is derived from an EMBL/GenBank/DDBJ whole genome shotgun (WGS) entry which is preliminary data.</text>
</comment>
<gene>
    <name evidence="1" type="ORF">RPERSI_LOCUS27531</name>
</gene>
<protein>
    <submittedName>
        <fullName evidence="1">34053_t:CDS:1</fullName>
    </submittedName>
</protein>
<sequence>YENIYFRITNALHKYEMNPEYAPIIEINRFETKDKATYLNILEN</sequence>
<feature type="non-terminal residue" evidence="1">
    <location>
        <position position="1"/>
    </location>
</feature>
<dbReference type="Proteomes" id="UP000789920">
    <property type="component" value="Unassembled WGS sequence"/>
</dbReference>
<organism evidence="1 2">
    <name type="scientific">Racocetra persica</name>
    <dbReference type="NCBI Taxonomy" id="160502"/>
    <lineage>
        <taxon>Eukaryota</taxon>
        <taxon>Fungi</taxon>
        <taxon>Fungi incertae sedis</taxon>
        <taxon>Mucoromycota</taxon>
        <taxon>Glomeromycotina</taxon>
        <taxon>Glomeromycetes</taxon>
        <taxon>Diversisporales</taxon>
        <taxon>Gigasporaceae</taxon>
        <taxon>Racocetra</taxon>
    </lineage>
</organism>
<keyword evidence="2" id="KW-1185">Reference proteome</keyword>
<reference evidence="1" key="1">
    <citation type="submission" date="2021-06" db="EMBL/GenBank/DDBJ databases">
        <authorList>
            <person name="Kallberg Y."/>
            <person name="Tangrot J."/>
            <person name="Rosling A."/>
        </authorList>
    </citation>
    <scope>NUCLEOTIDE SEQUENCE</scope>
    <source>
        <strain evidence="1">MA461A</strain>
    </source>
</reference>
<dbReference type="EMBL" id="CAJVQC010097480">
    <property type="protein sequence ID" value="CAG8829557.1"/>
    <property type="molecule type" value="Genomic_DNA"/>
</dbReference>
<evidence type="ECO:0000313" key="1">
    <source>
        <dbReference type="EMBL" id="CAG8829557.1"/>
    </source>
</evidence>
<name>A0ACA9S8M1_9GLOM</name>
<proteinExistence type="predicted"/>
<evidence type="ECO:0000313" key="2">
    <source>
        <dbReference type="Proteomes" id="UP000789920"/>
    </source>
</evidence>
<feature type="non-terminal residue" evidence="1">
    <location>
        <position position="44"/>
    </location>
</feature>
<accession>A0ACA9S8M1</accession>